<dbReference type="InterPro" id="IPR050091">
    <property type="entry name" value="PKS_NRPS_Biosynth_Enz"/>
</dbReference>
<dbReference type="PANTHER" id="PTHR43775">
    <property type="entry name" value="FATTY ACID SYNTHASE"/>
    <property type="match status" value="1"/>
</dbReference>
<evidence type="ECO:0000313" key="7">
    <source>
        <dbReference type="Proteomes" id="UP001390339"/>
    </source>
</evidence>
<comment type="caution">
    <text evidence="6">The sequence shown here is derived from an EMBL/GenBank/DDBJ whole genome shotgun (WGS) entry which is preliminary data.</text>
</comment>
<evidence type="ECO:0000256" key="2">
    <source>
        <dbReference type="ARBA" id="ARBA00022553"/>
    </source>
</evidence>
<name>A0ABR2IWJ9_9PEZI</name>
<evidence type="ECO:0000256" key="4">
    <source>
        <dbReference type="RuleBase" id="RU003694"/>
    </source>
</evidence>
<dbReference type="EMBL" id="JAPCWZ010000004">
    <property type="protein sequence ID" value="KAK8868989.1"/>
    <property type="molecule type" value="Genomic_DNA"/>
</dbReference>
<dbReference type="PROSITE" id="PS00606">
    <property type="entry name" value="KS3_1"/>
    <property type="match status" value="1"/>
</dbReference>
<gene>
    <name evidence="6" type="ORF">PGQ11_007567</name>
</gene>
<evidence type="ECO:0000256" key="1">
    <source>
        <dbReference type="ARBA" id="ARBA00022450"/>
    </source>
</evidence>
<dbReference type="Gene3D" id="3.40.366.10">
    <property type="entry name" value="Malonyl-Coenzyme A Acyl Carrier Protein, domain 2"/>
    <property type="match status" value="1"/>
</dbReference>
<dbReference type="InterPro" id="IPR014030">
    <property type="entry name" value="Ketoacyl_synth_N"/>
</dbReference>
<dbReference type="Pfam" id="PF02801">
    <property type="entry name" value="Ketoacyl-synt_C"/>
    <property type="match status" value="1"/>
</dbReference>
<dbReference type="Proteomes" id="UP001390339">
    <property type="component" value="Unassembled WGS sequence"/>
</dbReference>
<dbReference type="Pfam" id="PF16073">
    <property type="entry name" value="SAT"/>
    <property type="match status" value="1"/>
</dbReference>
<dbReference type="InterPro" id="IPR016039">
    <property type="entry name" value="Thiolase-like"/>
</dbReference>
<feature type="domain" description="Ketosynthase family 3 (KS3)" evidence="5">
    <location>
        <begin position="371"/>
        <end position="688"/>
    </location>
</feature>
<dbReference type="InterPro" id="IPR001227">
    <property type="entry name" value="Ac_transferase_dom_sf"/>
</dbReference>
<dbReference type="InterPro" id="IPR014031">
    <property type="entry name" value="Ketoacyl_synth_C"/>
</dbReference>
<organism evidence="6 7">
    <name type="scientific">Apiospora arundinis</name>
    <dbReference type="NCBI Taxonomy" id="335852"/>
    <lineage>
        <taxon>Eukaryota</taxon>
        <taxon>Fungi</taxon>
        <taxon>Dikarya</taxon>
        <taxon>Ascomycota</taxon>
        <taxon>Pezizomycotina</taxon>
        <taxon>Sordariomycetes</taxon>
        <taxon>Xylariomycetidae</taxon>
        <taxon>Amphisphaeriales</taxon>
        <taxon>Apiosporaceae</taxon>
        <taxon>Apiospora</taxon>
    </lineage>
</organism>
<dbReference type="SMART" id="SM00825">
    <property type="entry name" value="PKS_KS"/>
    <property type="match status" value="1"/>
</dbReference>
<dbReference type="InterPro" id="IPR018201">
    <property type="entry name" value="Ketoacyl_synth_AS"/>
</dbReference>
<dbReference type="Gene3D" id="3.40.47.10">
    <property type="match status" value="1"/>
</dbReference>
<evidence type="ECO:0000259" key="5">
    <source>
        <dbReference type="PROSITE" id="PS52004"/>
    </source>
</evidence>
<sequence>MAPSLAVFCPQSKAPQSEYLRGVQHYIRNHQHLRLLVESIQTLDQTWQLLADDHTDLHALEQGPRYMRCFSEWITNGLSDPVANVMSGIISLPLLVIVQVTQYFQFLELSGTTHVQFLAGLRKNGGGMQGYCAGLLPAFAIASAKDEADVVAKSANAMRLALAIGAYGELGDDASLDGPTTIVVRLSQPGLGEDLVAQFPGAYISAITDPKTISIVGSVQTLERLSEKARDQGLLVSAMHLRGKVHNPENLELATKLDLFCQRTEQFQLGSSTALQVVVNSNLDGLPIQDRPLTREAVYTILASRCEWYKLLENVASSLAASEVRDHEFTLFGIGDPVPLAPFHQARLRITKVDVYGKIRKSQLGRYNFNNDAIAIVGSSCRLPGANSLEELWDLMASETSTCEEIRPQRIPIHASFRASQDKNKKKRFFGNFVDDVDSFDYAFFRTNTREAASMDPQQRLLLEVAYEAMDSSGYLRHHEREDFDRVGCFIGASFAEYLDNTSSHTSTAYTSTGTIRAFLCGRISYYFGWSGPSEIIDTACSSSLVAIHRACQAIRAGECSMALTGGVNIMSGVHNFLDLSKAGFLSQTGQCKPFDMAADGYARSDGVGLVVLKPLRDAQANGDQILGVITGVATNQGGLSSSITVPHSPSQVELYRRILSQSGMSPDHVSYVEAHGTGTQAGKSKLL</sequence>
<keyword evidence="3 4" id="KW-0808">Transferase</keyword>
<accession>A0ABR2IWJ9</accession>
<dbReference type="PROSITE" id="PS52004">
    <property type="entry name" value="KS3_2"/>
    <property type="match status" value="1"/>
</dbReference>
<dbReference type="PANTHER" id="PTHR43775:SF21">
    <property type="entry name" value="NON-REDUCING POLYKETIDE SYNTHASE AUSA-RELATED"/>
    <property type="match status" value="1"/>
</dbReference>
<proteinExistence type="inferred from homology"/>
<comment type="similarity">
    <text evidence="4">Belongs to the thiolase-like superfamily. Beta-ketoacyl-ACP synthases family.</text>
</comment>
<evidence type="ECO:0000256" key="3">
    <source>
        <dbReference type="ARBA" id="ARBA00022679"/>
    </source>
</evidence>
<protein>
    <submittedName>
        <fullName evidence="6">Polyketide synthase</fullName>
    </submittedName>
</protein>
<keyword evidence="1" id="KW-0596">Phosphopantetheine</keyword>
<evidence type="ECO:0000313" key="6">
    <source>
        <dbReference type="EMBL" id="KAK8868989.1"/>
    </source>
</evidence>
<reference evidence="6 7" key="1">
    <citation type="journal article" date="2024" name="IMA Fungus">
        <title>Apiospora arundinis, a panoply of carbohydrate-active enzymes and secondary metabolites.</title>
        <authorList>
            <person name="Sorensen T."/>
            <person name="Petersen C."/>
            <person name="Muurmann A.T."/>
            <person name="Christiansen J.V."/>
            <person name="Brundto M.L."/>
            <person name="Overgaard C.K."/>
            <person name="Boysen A.T."/>
            <person name="Wollenberg R.D."/>
            <person name="Larsen T.O."/>
            <person name="Sorensen J.L."/>
            <person name="Nielsen K.L."/>
            <person name="Sondergaard T.E."/>
        </authorList>
    </citation>
    <scope>NUCLEOTIDE SEQUENCE [LARGE SCALE GENOMIC DNA]</scope>
    <source>
        <strain evidence="6 7">AAU 773</strain>
    </source>
</reference>
<dbReference type="Pfam" id="PF00109">
    <property type="entry name" value="ketoacyl-synt"/>
    <property type="match status" value="1"/>
</dbReference>
<keyword evidence="2" id="KW-0597">Phosphoprotein</keyword>
<keyword evidence="7" id="KW-1185">Reference proteome</keyword>
<dbReference type="InterPro" id="IPR032088">
    <property type="entry name" value="SAT"/>
</dbReference>
<dbReference type="InterPro" id="IPR020841">
    <property type="entry name" value="PKS_Beta-ketoAc_synthase_dom"/>
</dbReference>
<dbReference type="CDD" id="cd00833">
    <property type="entry name" value="PKS"/>
    <property type="match status" value="1"/>
</dbReference>
<dbReference type="SUPFAM" id="SSF53901">
    <property type="entry name" value="Thiolase-like"/>
    <property type="match status" value="1"/>
</dbReference>